<name>A0ABD3B541_9GENT</name>
<accession>A0ABD3B541</accession>
<sequence length="97" mass="10833">MVRKLEVEVNGQVAVRRKLVKEEFGNDHLPPIPVGDTVIPLNENSGFYLEARQMATEALTGYNSEQGRNYEVQKVVRVTALQAPFQAAFGDESDLQN</sequence>
<protein>
    <submittedName>
        <fullName evidence="1">Uncharacterized protein</fullName>
    </submittedName>
</protein>
<keyword evidence="2" id="KW-1185">Reference proteome</keyword>
<dbReference type="EMBL" id="JBJUIK010000001">
    <property type="protein sequence ID" value="KAL3538643.1"/>
    <property type="molecule type" value="Genomic_DNA"/>
</dbReference>
<reference evidence="1 2" key="1">
    <citation type="submission" date="2024-11" db="EMBL/GenBank/DDBJ databases">
        <title>A near-complete genome assembly of Cinchona calisaya.</title>
        <authorList>
            <person name="Lian D.C."/>
            <person name="Zhao X.W."/>
            <person name="Wei L."/>
        </authorList>
    </citation>
    <scope>NUCLEOTIDE SEQUENCE [LARGE SCALE GENOMIC DNA]</scope>
    <source>
        <tissue evidence="1">Nenye</tissue>
    </source>
</reference>
<comment type="caution">
    <text evidence="1">The sequence shown here is derived from an EMBL/GenBank/DDBJ whole genome shotgun (WGS) entry which is preliminary data.</text>
</comment>
<gene>
    <name evidence="1" type="ORF">ACH5RR_002009</name>
</gene>
<evidence type="ECO:0000313" key="1">
    <source>
        <dbReference type="EMBL" id="KAL3538643.1"/>
    </source>
</evidence>
<organism evidence="1 2">
    <name type="scientific">Cinchona calisaya</name>
    <dbReference type="NCBI Taxonomy" id="153742"/>
    <lineage>
        <taxon>Eukaryota</taxon>
        <taxon>Viridiplantae</taxon>
        <taxon>Streptophyta</taxon>
        <taxon>Embryophyta</taxon>
        <taxon>Tracheophyta</taxon>
        <taxon>Spermatophyta</taxon>
        <taxon>Magnoliopsida</taxon>
        <taxon>eudicotyledons</taxon>
        <taxon>Gunneridae</taxon>
        <taxon>Pentapetalae</taxon>
        <taxon>asterids</taxon>
        <taxon>lamiids</taxon>
        <taxon>Gentianales</taxon>
        <taxon>Rubiaceae</taxon>
        <taxon>Cinchonoideae</taxon>
        <taxon>Cinchoneae</taxon>
        <taxon>Cinchona</taxon>
    </lineage>
</organism>
<proteinExistence type="predicted"/>
<evidence type="ECO:0000313" key="2">
    <source>
        <dbReference type="Proteomes" id="UP001630127"/>
    </source>
</evidence>
<dbReference type="Proteomes" id="UP001630127">
    <property type="component" value="Unassembled WGS sequence"/>
</dbReference>
<dbReference type="AlphaFoldDB" id="A0ABD3B541"/>